<keyword evidence="1" id="KW-0472">Membrane</keyword>
<dbReference type="Gene3D" id="2.120.10.30">
    <property type="entry name" value="TolB, C-terminal domain"/>
    <property type="match status" value="1"/>
</dbReference>
<name>A0A2H0UN67_9BACT</name>
<reference evidence="3" key="1">
    <citation type="submission" date="2017-09" db="EMBL/GenBank/DDBJ databases">
        <title>Depth-based differentiation of microbial function through sediment-hosted aquifers and enrichment of novel symbionts in the deep terrestrial subsurface.</title>
        <authorList>
            <person name="Probst A.J."/>
            <person name="Ladd B."/>
            <person name="Jarett J.K."/>
            <person name="Geller-Mcgrath D.E."/>
            <person name="Sieber C.M.K."/>
            <person name="Emerson J.B."/>
            <person name="Anantharaman K."/>
            <person name="Thomas B.C."/>
            <person name="Malmstrom R."/>
            <person name="Stieglmeier M."/>
            <person name="Klingl A."/>
            <person name="Woyke T."/>
            <person name="Ryan C.M."/>
            <person name="Banfield J.F."/>
        </authorList>
    </citation>
    <scope>NUCLEOTIDE SEQUENCE [LARGE SCALE GENOMIC DNA]</scope>
</reference>
<dbReference type="Proteomes" id="UP000230903">
    <property type="component" value="Unassembled WGS sequence"/>
</dbReference>
<protein>
    <recommendedName>
        <fullName evidence="4">Dipeptidylpeptidase IV N-terminal domain-containing protein</fullName>
    </recommendedName>
</protein>
<keyword evidence="1" id="KW-1133">Transmembrane helix</keyword>
<dbReference type="EMBL" id="PFBC01000037">
    <property type="protein sequence ID" value="PIR87854.1"/>
    <property type="molecule type" value="Genomic_DNA"/>
</dbReference>
<dbReference type="AlphaFoldDB" id="A0A2H0UN67"/>
<evidence type="ECO:0000313" key="2">
    <source>
        <dbReference type="EMBL" id="PIR87854.1"/>
    </source>
</evidence>
<comment type="caution">
    <text evidence="2">The sequence shown here is derived from an EMBL/GenBank/DDBJ whole genome shotgun (WGS) entry which is preliminary data.</text>
</comment>
<proteinExistence type="predicted"/>
<organism evidence="2 3">
    <name type="scientific">Candidatus Harrisonbacteria bacterium CG10_big_fil_rev_8_21_14_0_10_45_28</name>
    <dbReference type="NCBI Taxonomy" id="1974586"/>
    <lineage>
        <taxon>Bacteria</taxon>
        <taxon>Candidatus Harrisoniibacteriota</taxon>
    </lineage>
</organism>
<accession>A0A2H0UN67</accession>
<gene>
    <name evidence="2" type="ORF">COU10_02335</name>
</gene>
<evidence type="ECO:0000256" key="1">
    <source>
        <dbReference type="SAM" id="Phobius"/>
    </source>
</evidence>
<feature type="transmembrane region" description="Helical" evidence="1">
    <location>
        <begin position="7"/>
        <end position="26"/>
    </location>
</feature>
<sequence>MSRKKILLIILVLALVTGGILVYYYLSRQPATEPLPVLNNAPGPLATGETQDPAVLEEIAKTVPRLIVDGQAKDFWISDNGGIFYIDGAGGIFRTEPNTGESEKLSTVMGGPVRQISPARNGDRVLLSFIQDDVPYFRIFNTLSRSWLGLPDKTLAAAWSPDNKKIAYLASDGAPFATLYILTVESGRSEATGVSLPVFDPVIGWPVEEKILLSSSVTSKDAGALWAVNLKNQKLAKIDDANHGLVIEWAPEAGYGLAFSTERGLFAMGLDGEVVADLDLVTLPEKCSVGDEFIYCGTGGGLRQASLPDSYWTREKYSNDDLMIISVEGDFLSLKNSLKMADGRPLDIYRPKINGDILYFINKYNGAVYSLKIDNPFLAFEKLNQ</sequence>
<dbReference type="SUPFAM" id="SSF82171">
    <property type="entry name" value="DPP6 N-terminal domain-like"/>
    <property type="match status" value="1"/>
</dbReference>
<evidence type="ECO:0008006" key="4">
    <source>
        <dbReference type="Google" id="ProtNLM"/>
    </source>
</evidence>
<keyword evidence="1" id="KW-0812">Transmembrane</keyword>
<dbReference type="InterPro" id="IPR011042">
    <property type="entry name" value="6-blade_b-propeller_TolB-like"/>
</dbReference>
<evidence type="ECO:0000313" key="3">
    <source>
        <dbReference type="Proteomes" id="UP000230903"/>
    </source>
</evidence>